<evidence type="ECO:0000256" key="4">
    <source>
        <dbReference type="ARBA" id="ARBA00023002"/>
    </source>
</evidence>
<dbReference type="PANTHER" id="PTHR42877">
    <property type="entry name" value="L-ORNITHINE N(5)-MONOOXYGENASE-RELATED"/>
    <property type="match status" value="1"/>
</dbReference>
<gene>
    <name evidence="5" type="ORF">Cantr_03345</name>
</gene>
<dbReference type="Proteomes" id="UP000253472">
    <property type="component" value="Unassembled WGS sequence"/>
</dbReference>
<reference evidence="5 6" key="1">
    <citation type="submission" date="2018-06" db="EMBL/GenBank/DDBJ databases">
        <title>Whole genome sequencing of Candida tropicalis (genome annotated by CSBL at Korea University).</title>
        <authorList>
            <person name="Ahn J."/>
        </authorList>
    </citation>
    <scope>NUCLEOTIDE SEQUENCE [LARGE SCALE GENOMIC DNA]</scope>
    <source>
        <strain evidence="5 6">ATCC 20962</strain>
    </source>
</reference>
<sequence>MSAITLTKESHKHPEKFRIRYEDSTDILGPHRKDRYAYNESLPTIETSSKLAIIGAGFGGLATSIKALKHLKEEDFVIFERHNNFGGTWYANTYVGCASDIPAVFYSLSEVLVKNWSRIQPPQYEMEEYILRVVDQFKLREKAVFETEINQCEWNDDEGVWVLTAHNVKTGQKIVHKSQLLVACQGGLVHPNEFNVEGLDTFKGEYMHSALWNHNVDFKNKNVIVIGNGCSANQIVPSLLNNPDYSVASLTQIIRSKHYVMHPVPKFLHWLYNLFSFNYYGILFVRWLVVVFAEARIPLFKGEGLLARFVRWINTRAAVHYMRSRAPKKFHDMIIPNYKIGCKRLIFDYNYIPSLNDPRIDIKNSPIDKVVENGILLKNGELIKADIIVACTGYNIVKSYFNYKVIGRNGTNASKTWEDEGPSAYRTLQLKECPNFWMIAGPNSATGHSSVVMAIENGVDYFAKTAKPILDGKAKSVRVTNEAYDKWFNTIQAELKKSVFGTPFGGCTSWYSDDKVNATAYAWSQAHYWWITHFPNYKELIYDKSESKKSI</sequence>
<dbReference type="EMBL" id="QLNQ01000001">
    <property type="protein sequence ID" value="RCK67293.1"/>
    <property type="molecule type" value="Genomic_DNA"/>
</dbReference>
<keyword evidence="5" id="KW-0503">Monooxygenase</keyword>
<comment type="similarity">
    <text evidence="1">Belongs to the FAD-binding monooxygenase family.</text>
</comment>
<protein>
    <submittedName>
        <fullName evidence="5">Baeyer-Villiger monooxygenase</fullName>
    </submittedName>
</protein>
<evidence type="ECO:0000313" key="6">
    <source>
        <dbReference type="Proteomes" id="UP000253472"/>
    </source>
</evidence>
<name>A0A367YN28_9ASCO</name>
<dbReference type="SUPFAM" id="SSF51905">
    <property type="entry name" value="FAD/NAD(P)-binding domain"/>
    <property type="match status" value="2"/>
</dbReference>
<dbReference type="Pfam" id="PF00743">
    <property type="entry name" value="FMO-like"/>
    <property type="match status" value="1"/>
</dbReference>
<keyword evidence="3" id="KW-0274">FAD</keyword>
<keyword evidence="2" id="KW-0285">Flavoprotein</keyword>
<dbReference type="PANTHER" id="PTHR42877:SF5">
    <property type="entry name" value="L-ORNITHINE N(5)-MONOOXYGENASE-RELATED"/>
    <property type="match status" value="1"/>
</dbReference>
<dbReference type="GO" id="GO:0050660">
    <property type="term" value="F:flavin adenine dinucleotide binding"/>
    <property type="evidence" value="ECO:0007669"/>
    <property type="project" value="InterPro"/>
</dbReference>
<dbReference type="STRING" id="5486.A0A367YN28"/>
<evidence type="ECO:0000256" key="2">
    <source>
        <dbReference type="ARBA" id="ARBA00022630"/>
    </source>
</evidence>
<dbReference type="GO" id="GO:0004499">
    <property type="term" value="F:N,N-dimethylaniline monooxygenase activity"/>
    <property type="evidence" value="ECO:0007669"/>
    <property type="project" value="InterPro"/>
</dbReference>
<keyword evidence="4" id="KW-0560">Oxidoreductase</keyword>
<evidence type="ECO:0000313" key="5">
    <source>
        <dbReference type="EMBL" id="RCK67293.1"/>
    </source>
</evidence>
<comment type="caution">
    <text evidence="5">The sequence shown here is derived from an EMBL/GenBank/DDBJ whole genome shotgun (WGS) entry which is preliminary data.</text>
</comment>
<accession>A0A367YN28</accession>
<dbReference type="Gene3D" id="3.50.50.60">
    <property type="entry name" value="FAD/NAD(P)-binding domain"/>
    <property type="match status" value="2"/>
</dbReference>
<dbReference type="GO" id="GO:0050661">
    <property type="term" value="F:NADP binding"/>
    <property type="evidence" value="ECO:0007669"/>
    <property type="project" value="InterPro"/>
</dbReference>
<dbReference type="InterPro" id="IPR036188">
    <property type="entry name" value="FAD/NAD-bd_sf"/>
</dbReference>
<organism evidence="5 6">
    <name type="scientific">Candida viswanathii</name>
    <dbReference type="NCBI Taxonomy" id="5486"/>
    <lineage>
        <taxon>Eukaryota</taxon>
        <taxon>Fungi</taxon>
        <taxon>Dikarya</taxon>
        <taxon>Ascomycota</taxon>
        <taxon>Saccharomycotina</taxon>
        <taxon>Pichiomycetes</taxon>
        <taxon>Debaryomycetaceae</taxon>
        <taxon>Candida/Lodderomyces clade</taxon>
        <taxon>Candida</taxon>
    </lineage>
</organism>
<evidence type="ECO:0000256" key="1">
    <source>
        <dbReference type="ARBA" id="ARBA00010139"/>
    </source>
</evidence>
<proteinExistence type="inferred from homology"/>
<evidence type="ECO:0000256" key="3">
    <source>
        <dbReference type="ARBA" id="ARBA00022827"/>
    </source>
</evidence>
<keyword evidence="6" id="KW-1185">Reference proteome</keyword>
<dbReference type="InterPro" id="IPR020946">
    <property type="entry name" value="Flavin_mOase-like"/>
</dbReference>
<dbReference type="OrthoDB" id="74360at2759"/>
<dbReference type="AlphaFoldDB" id="A0A367YN28"/>
<dbReference type="InterPro" id="IPR051209">
    <property type="entry name" value="FAD-bind_Monooxygenase_sf"/>
</dbReference>